<reference evidence="3 4" key="1">
    <citation type="submission" date="2020-09" db="EMBL/GenBank/DDBJ databases">
        <title>novel species in genus Nocardioides.</title>
        <authorList>
            <person name="Zhang G."/>
        </authorList>
    </citation>
    <scope>NUCLEOTIDE SEQUENCE [LARGE SCALE GENOMIC DNA]</scope>
    <source>
        <strain evidence="3 4">KCTC 39551</strain>
    </source>
</reference>
<organism evidence="3 4">
    <name type="scientific">Nocardioides cavernae</name>
    <dbReference type="NCBI Taxonomy" id="1921566"/>
    <lineage>
        <taxon>Bacteria</taxon>
        <taxon>Bacillati</taxon>
        <taxon>Actinomycetota</taxon>
        <taxon>Actinomycetes</taxon>
        <taxon>Propionibacteriales</taxon>
        <taxon>Nocardioidaceae</taxon>
        <taxon>Nocardioides</taxon>
    </lineage>
</organism>
<protein>
    <submittedName>
        <fullName evidence="3">Protein phosphatase</fullName>
    </submittedName>
</protein>
<dbReference type="InterPro" id="IPR050561">
    <property type="entry name" value="PTP"/>
</dbReference>
<dbReference type="Proteomes" id="UP000618818">
    <property type="component" value="Unassembled WGS sequence"/>
</dbReference>
<dbReference type="InterPro" id="IPR057023">
    <property type="entry name" value="PTP-SAK"/>
</dbReference>
<evidence type="ECO:0000313" key="4">
    <source>
        <dbReference type="Proteomes" id="UP000618818"/>
    </source>
</evidence>
<gene>
    <name evidence="3" type="ORF">IEZ26_16705</name>
</gene>
<feature type="domain" description="Swiss Army Knife protein DSP-PTPase phosphatase" evidence="2">
    <location>
        <begin position="75"/>
        <end position="116"/>
    </location>
</feature>
<keyword evidence="1" id="KW-0378">Hydrolase</keyword>
<sequence length="143" mass="15736">MGAGWEPTTPGVLVLPSGRTLRGCPLADVGGAGRPDFGLHLAAEAPPPPGWPSRWIRWRDFRTPSDPEDAREALIDTWRRSSDQRVEVACRGGRGRTGTALACLAVIDGMPTHEAVAFVRRSYHPAAVETPWQRRFVQRFGRP</sequence>
<dbReference type="SUPFAM" id="SSF52799">
    <property type="entry name" value="(Phosphotyrosine protein) phosphatases II"/>
    <property type="match status" value="1"/>
</dbReference>
<dbReference type="Pfam" id="PF22784">
    <property type="entry name" value="PTP-SAK"/>
    <property type="match status" value="1"/>
</dbReference>
<dbReference type="EMBL" id="JACXYZ010000002">
    <property type="protein sequence ID" value="MBD3926268.1"/>
    <property type="molecule type" value="Genomic_DNA"/>
</dbReference>
<name>A0ABR8NDQ8_9ACTN</name>
<dbReference type="CDD" id="cd14494">
    <property type="entry name" value="PTP_DSP_cys"/>
    <property type="match status" value="1"/>
</dbReference>
<evidence type="ECO:0000313" key="3">
    <source>
        <dbReference type="EMBL" id="MBD3926268.1"/>
    </source>
</evidence>
<dbReference type="RefSeq" id="WP_191196098.1">
    <property type="nucleotide sequence ID" value="NZ_JACXYZ010000002.1"/>
</dbReference>
<keyword evidence="4" id="KW-1185">Reference proteome</keyword>
<dbReference type="Gene3D" id="3.90.190.10">
    <property type="entry name" value="Protein tyrosine phosphatase superfamily"/>
    <property type="match status" value="1"/>
</dbReference>
<evidence type="ECO:0000259" key="2">
    <source>
        <dbReference type="Pfam" id="PF22784"/>
    </source>
</evidence>
<dbReference type="InterPro" id="IPR029021">
    <property type="entry name" value="Prot-tyrosine_phosphatase-like"/>
</dbReference>
<accession>A0ABR8NDQ8</accession>
<evidence type="ECO:0000256" key="1">
    <source>
        <dbReference type="ARBA" id="ARBA00022801"/>
    </source>
</evidence>
<dbReference type="PANTHER" id="PTHR23339">
    <property type="entry name" value="TYROSINE SPECIFIC PROTEIN PHOSPHATASE AND DUAL SPECIFICITY PROTEIN PHOSPHATASE"/>
    <property type="match status" value="1"/>
</dbReference>
<proteinExistence type="predicted"/>
<comment type="caution">
    <text evidence="3">The sequence shown here is derived from an EMBL/GenBank/DDBJ whole genome shotgun (WGS) entry which is preliminary data.</text>
</comment>